<name>A0A919A0H9_9ACTN</name>
<reference evidence="1" key="1">
    <citation type="journal article" date="2014" name="Int. J. Syst. Evol. Microbiol.">
        <title>Complete genome sequence of Corynebacterium casei LMG S-19264T (=DSM 44701T), isolated from a smear-ripened cheese.</title>
        <authorList>
            <consortium name="US DOE Joint Genome Institute (JGI-PGF)"/>
            <person name="Walter F."/>
            <person name="Albersmeier A."/>
            <person name="Kalinowski J."/>
            <person name="Ruckert C."/>
        </authorList>
    </citation>
    <scope>NUCLEOTIDE SEQUENCE</scope>
    <source>
        <strain evidence="1">JCM 3302</strain>
    </source>
</reference>
<gene>
    <name evidence="1" type="ORF">GCM10014715_39480</name>
</gene>
<protein>
    <submittedName>
        <fullName evidence="1">Uncharacterized protein</fullName>
    </submittedName>
</protein>
<accession>A0A919A0H9</accession>
<sequence>MSARGPTLERMSSPISLAALEPVLKRILVDTVQMFRPGPQVLNEDTGEYDPGPDVILWEGLGAVFSAGGPGMVMSLAGQSYQDDTRNRYQLLTWLDAPVASRDVCVRVTAATVDQGLLNRVWRVLDLSQAQTLAVVRTTWMDEVTQQSSAAQAIQPAREAHTPPF</sequence>
<evidence type="ECO:0000313" key="2">
    <source>
        <dbReference type="Proteomes" id="UP000641386"/>
    </source>
</evidence>
<dbReference type="EMBL" id="BNBC01000017">
    <property type="protein sequence ID" value="GHE80203.1"/>
    <property type="molecule type" value="Genomic_DNA"/>
</dbReference>
<organism evidence="1 2">
    <name type="scientific">Streptomyces spiralis</name>
    <dbReference type="NCBI Taxonomy" id="66376"/>
    <lineage>
        <taxon>Bacteria</taxon>
        <taxon>Bacillati</taxon>
        <taxon>Actinomycetota</taxon>
        <taxon>Actinomycetes</taxon>
        <taxon>Kitasatosporales</taxon>
        <taxon>Streptomycetaceae</taxon>
        <taxon>Streptomyces</taxon>
    </lineage>
</organism>
<dbReference type="InterPro" id="IPR046075">
    <property type="entry name" value="DUF6093"/>
</dbReference>
<dbReference type="Proteomes" id="UP000641386">
    <property type="component" value="Unassembled WGS sequence"/>
</dbReference>
<evidence type="ECO:0000313" key="1">
    <source>
        <dbReference type="EMBL" id="GHE80203.1"/>
    </source>
</evidence>
<dbReference type="AlphaFoldDB" id="A0A919A0H9"/>
<proteinExistence type="predicted"/>
<reference evidence="1" key="2">
    <citation type="submission" date="2020-09" db="EMBL/GenBank/DDBJ databases">
        <authorList>
            <person name="Sun Q."/>
            <person name="Ohkuma M."/>
        </authorList>
    </citation>
    <scope>NUCLEOTIDE SEQUENCE</scope>
    <source>
        <strain evidence="1">JCM 3302</strain>
    </source>
</reference>
<dbReference type="Pfam" id="PF19586">
    <property type="entry name" value="DUF6093"/>
    <property type="match status" value="1"/>
</dbReference>
<comment type="caution">
    <text evidence="1">The sequence shown here is derived from an EMBL/GenBank/DDBJ whole genome shotgun (WGS) entry which is preliminary data.</text>
</comment>
<keyword evidence="2" id="KW-1185">Reference proteome</keyword>